<dbReference type="EMBL" id="JBHFPV010000002">
    <property type="protein sequence ID" value="MFH6604379.1"/>
    <property type="molecule type" value="Genomic_DNA"/>
</dbReference>
<organism evidence="1 2">
    <name type="scientific">Meishania litoralis</name>
    <dbReference type="NCBI Taxonomy" id="3434685"/>
    <lineage>
        <taxon>Bacteria</taxon>
        <taxon>Pseudomonadati</taxon>
        <taxon>Bacteroidota</taxon>
        <taxon>Flavobacteriia</taxon>
        <taxon>Flavobacteriales</taxon>
        <taxon>Flavobacteriaceae</taxon>
        <taxon>Meishania</taxon>
    </lineage>
</organism>
<dbReference type="Proteomes" id="UP001595191">
    <property type="component" value="Unassembled WGS sequence"/>
</dbReference>
<evidence type="ECO:0000313" key="2">
    <source>
        <dbReference type="Proteomes" id="UP001595191"/>
    </source>
</evidence>
<keyword evidence="2" id="KW-1185">Reference proteome</keyword>
<proteinExistence type="predicted"/>
<accession>A0ACC7LMY2</accession>
<reference evidence="1" key="1">
    <citation type="submission" date="2024-09" db="EMBL/GenBank/DDBJ databases">
        <authorList>
            <person name="Liu J."/>
        </authorList>
    </citation>
    <scope>NUCLEOTIDE SEQUENCE</scope>
    <source>
        <strain evidence="1">NBU2967</strain>
    </source>
</reference>
<comment type="caution">
    <text evidence="1">The sequence shown here is derived from an EMBL/GenBank/DDBJ whole genome shotgun (WGS) entry which is preliminary data.</text>
</comment>
<sequence length="243" mass="25475">MTTLARIAIGLIMALILSSCGFDINFGDFGTGVRGNGDVVTENREVTDDFTEVHASEGIEVYVTQANDFEISVEADENIIDLIGTDIKNGTLRIHAIENISRATKKVFVSLPDVTALKGTSGSHLITQNTIKSDRLEIDGNSGALLDIEIQANEVDIDASSGANLDIGGSAQMTYVDGSSGANIHAKNLHSENCNAEASSGSNISIEVSERLTANASSGGNISYSGDPNVTTKKSVSGSVHRN</sequence>
<name>A0ACC7LMY2_9FLAO</name>
<evidence type="ECO:0000313" key="1">
    <source>
        <dbReference type="EMBL" id="MFH6604379.1"/>
    </source>
</evidence>
<gene>
    <name evidence="1" type="ORF">ACEZ3G_12880</name>
</gene>
<protein>
    <submittedName>
        <fullName evidence="1">Head GIN domain-containing protein</fullName>
    </submittedName>
</protein>